<sequence length="127" mass="14201">MRVSARAGSLRPERHNRKPRTPCGAAGKCSSQRSRGPVRGRKGRDEGEKETGTEWHMKDLKSVTKITLVEAIKQKARSDTIYDVLLQELSDDLEVQNANWETLVAREGPLFTKVFRAGEQGSFTCTV</sequence>
<evidence type="ECO:0000313" key="3">
    <source>
        <dbReference type="Proteomes" id="UP001066276"/>
    </source>
</evidence>
<proteinExistence type="predicted"/>
<protein>
    <submittedName>
        <fullName evidence="2">Uncharacterized protein</fullName>
    </submittedName>
</protein>
<feature type="compositionally biased region" description="Basic and acidic residues" evidence="1">
    <location>
        <begin position="43"/>
        <end position="54"/>
    </location>
</feature>
<name>A0AAV7WST6_PLEWA</name>
<evidence type="ECO:0000256" key="1">
    <source>
        <dbReference type="SAM" id="MobiDB-lite"/>
    </source>
</evidence>
<feature type="region of interest" description="Disordered" evidence="1">
    <location>
        <begin position="1"/>
        <end position="54"/>
    </location>
</feature>
<dbReference type="Proteomes" id="UP001066276">
    <property type="component" value="Chromosome 1_1"/>
</dbReference>
<dbReference type="EMBL" id="JANPWB010000001">
    <property type="protein sequence ID" value="KAJ1216404.1"/>
    <property type="molecule type" value="Genomic_DNA"/>
</dbReference>
<gene>
    <name evidence="2" type="ORF">NDU88_004006</name>
</gene>
<comment type="caution">
    <text evidence="2">The sequence shown here is derived from an EMBL/GenBank/DDBJ whole genome shotgun (WGS) entry which is preliminary data.</text>
</comment>
<keyword evidence="3" id="KW-1185">Reference proteome</keyword>
<evidence type="ECO:0000313" key="2">
    <source>
        <dbReference type="EMBL" id="KAJ1216404.1"/>
    </source>
</evidence>
<organism evidence="2 3">
    <name type="scientific">Pleurodeles waltl</name>
    <name type="common">Iberian ribbed newt</name>
    <dbReference type="NCBI Taxonomy" id="8319"/>
    <lineage>
        <taxon>Eukaryota</taxon>
        <taxon>Metazoa</taxon>
        <taxon>Chordata</taxon>
        <taxon>Craniata</taxon>
        <taxon>Vertebrata</taxon>
        <taxon>Euteleostomi</taxon>
        <taxon>Amphibia</taxon>
        <taxon>Batrachia</taxon>
        <taxon>Caudata</taxon>
        <taxon>Salamandroidea</taxon>
        <taxon>Salamandridae</taxon>
        <taxon>Pleurodelinae</taxon>
        <taxon>Pleurodeles</taxon>
    </lineage>
</organism>
<dbReference type="AlphaFoldDB" id="A0AAV7WST6"/>
<accession>A0AAV7WST6</accession>
<reference evidence="2" key="1">
    <citation type="journal article" date="2022" name="bioRxiv">
        <title>Sequencing and chromosome-scale assembly of the giantPleurodeles waltlgenome.</title>
        <authorList>
            <person name="Brown T."/>
            <person name="Elewa A."/>
            <person name="Iarovenko S."/>
            <person name="Subramanian E."/>
            <person name="Araus A.J."/>
            <person name="Petzold A."/>
            <person name="Susuki M."/>
            <person name="Suzuki K.-i.T."/>
            <person name="Hayashi T."/>
            <person name="Toyoda A."/>
            <person name="Oliveira C."/>
            <person name="Osipova E."/>
            <person name="Leigh N.D."/>
            <person name="Simon A."/>
            <person name="Yun M.H."/>
        </authorList>
    </citation>
    <scope>NUCLEOTIDE SEQUENCE</scope>
    <source>
        <strain evidence="2">20211129_DDA</strain>
        <tissue evidence="2">Liver</tissue>
    </source>
</reference>